<gene>
    <name evidence="1" type="ORF">ILEXP_LOCUS401</name>
</gene>
<protein>
    <submittedName>
        <fullName evidence="1">Uncharacterized protein</fullName>
    </submittedName>
</protein>
<reference evidence="1 2" key="1">
    <citation type="submission" date="2024-02" db="EMBL/GenBank/DDBJ databases">
        <authorList>
            <person name="Vignale AGUSTIN F."/>
            <person name="Sosa J E."/>
            <person name="Modenutti C."/>
        </authorList>
    </citation>
    <scope>NUCLEOTIDE SEQUENCE [LARGE SCALE GENOMIC DNA]</scope>
</reference>
<organism evidence="1 2">
    <name type="scientific">Ilex paraguariensis</name>
    <name type="common">yerba mate</name>
    <dbReference type="NCBI Taxonomy" id="185542"/>
    <lineage>
        <taxon>Eukaryota</taxon>
        <taxon>Viridiplantae</taxon>
        <taxon>Streptophyta</taxon>
        <taxon>Embryophyta</taxon>
        <taxon>Tracheophyta</taxon>
        <taxon>Spermatophyta</taxon>
        <taxon>Magnoliopsida</taxon>
        <taxon>eudicotyledons</taxon>
        <taxon>Gunneridae</taxon>
        <taxon>Pentapetalae</taxon>
        <taxon>asterids</taxon>
        <taxon>campanulids</taxon>
        <taxon>Aquifoliales</taxon>
        <taxon>Aquifoliaceae</taxon>
        <taxon>Ilex</taxon>
    </lineage>
</organism>
<evidence type="ECO:0000313" key="2">
    <source>
        <dbReference type="Proteomes" id="UP001642360"/>
    </source>
</evidence>
<name>A0ABC8QPT7_9AQUA</name>
<dbReference type="EMBL" id="CAUOFW020000026">
    <property type="protein sequence ID" value="CAK9133487.1"/>
    <property type="molecule type" value="Genomic_DNA"/>
</dbReference>
<keyword evidence="2" id="KW-1185">Reference proteome</keyword>
<evidence type="ECO:0000313" key="1">
    <source>
        <dbReference type="EMBL" id="CAK9133487.1"/>
    </source>
</evidence>
<accession>A0ABC8QPT7</accession>
<dbReference type="AlphaFoldDB" id="A0ABC8QPT7"/>
<proteinExistence type="predicted"/>
<sequence length="183" mass="21134">MNLQNILHLDLSKKIHRTRTLPCGAYWPPVPFGTAFETLIPKNSQNPEPRIKKMLLQPITTSKTPLHHHSHHHVSLSYSLSFRSGLSSSSLIRPITSQRNPGITCSISQAYSYGTLDYERRPVMKWNTVYKRISMMQNLEMGPAGVLNQCENEGKKLTKWELSRVVKELRKFRRFKLALEVYT</sequence>
<dbReference type="Proteomes" id="UP001642360">
    <property type="component" value="Unassembled WGS sequence"/>
</dbReference>
<comment type="caution">
    <text evidence="1">The sequence shown here is derived from an EMBL/GenBank/DDBJ whole genome shotgun (WGS) entry which is preliminary data.</text>
</comment>